<feature type="compositionally biased region" description="Acidic residues" evidence="1">
    <location>
        <begin position="24"/>
        <end position="34"/>
    </location>
</feature>
<name>A0AA47MAA3_MERPO</name>
<protein>
    <submittedName>
        <fullName evidence="3">Uncharacterized protein</fullName>
    </submittedName>
</protein>
<accession>A0AA47MAA3</accession>
<comment type="caution">
    <text evidence="3">The sequence shown here is derived from an EMBL/GenBank/DDBJ whole genome shotgun (WGS) entry which is preliminary data.</text>
</comment>
<dbReference type="AlphaFoldDB" id="A0AA47MAA3"/>
<evidence type="ECO:0000256" key="1">
    <source>
        <dbReference type="SAM" id="MobiDB-lite"/>
    </source>
</evidence>
<organism evidence="3 4">
    <name type="scientific">Merluccius polli</name>
    <name type="common">Benguela hake</name>
    <name type="synonym">Merluccius cadenati</name>
    <dbReference type="NCBI Taxonomy" id="89951"/>
    <lineage>
        <taxon>Eukaryota</taxon>
        <taxon>Metazoa</taxon>
        <taxon>Chordata</taxon>
        <taxon>Craniata</taxon>
        <taxon>Vertebrata</taxon>
        <taxon>Euteleostomi</taxon>
        <taxon>Actinopterygii</taxon>
        <taxon>Neopterygii</taxon>
        <taxon>Teleostei</taxon>
        <taxon>Neoteleostei</taxon>
        <taxon>Acanthomorphata</taxon>
        <taxon>Zeiogadaria</taxon>
        <taxon>Gadariae</taxon>
        <taxon>Gadiformes</taxon>
        <taxon>Gadoidei</taxon>
        <taxon>Merlucciidae</taxon>
        <taxon>Merluccius</taxon>
    </lineage>
</organism>
<gene>
    <name evidence="3" type="ORF">N1851_027409</name>
</gene>
<proteinExistence type="predicted"/>
<evidence type="ECO:0000313" key="3">
    <source>
        <dbReference type="EMBL" id="KAK0136479.1"/>
    </source>
</evidence>
<feature type="chain" id="PRO_5041300853" evidence="2">
    <location>
        <begin position="20"/>
        <end position="173"/>
    </location>
</feature>
<feature type="compositionally biased region" description="Low complexity" evidence="1">
    <location>
        <begin position="121"/>
        <end position="130"/>
    </location>
</feature>
<evidence type="ECO:0000313" key="4">
    <source>
        <dbReference type="Proteomes" id="UP001174136"/>
    </source>
</evidence>
<evidence type="ECO:0000256" key="2">
    <source>
        <dbReference type="SAM" id="SignalP"/>
    </source>
</evidence>
<dbReference type="EMBL" id="JAOPHQ010005152">
    <property type="protein sequence ID" value="KAK0136479.1"/>
    <property type="molecule type" value="Genomic_DNA"/>
</dbReference>
<feature type="signal peptide" evidence="2">
    <location>
        <begin position="1"/>
        <end position="19"/>
    </location>
</feature>
<reference evidence="3" key="1">
    <citation type="journal article" date="2023" name="Front. Mar. Sci.">
        <title>A new Merluccius polli reference genome to investigate the effects of global change in West African waters.</title>
        <authorList>
            <person name="Mateo J.L."/>
            <person name="Blanco-Fernandez C."/>
            <person name="Garcia-Vazquez E."/>
            <person name="Machado-Schiaffino G."/>
        </authorList>
    </citation>
    <scope>NUCLEOTIDE SEQUENCE</scope>
    <source>
        <strain evidence="3">C29</strain>
        <tissue evidence="3">Fin</tissue>
    </source>
</reference>
<keyword evidence="2" id="KW-0732">Signal</keyword>
<feature type="region of interest" description="Disordered" evidence="1">
    <location>
        <begin position="16"/>
        <end position="44"/>
    </location>
</feature>
<feature type="region of interest" description="Disordered" evidence="1">
    <location>
        <begin position="104"/>
        <end position="132"/>
    </location>
</feature>
<keyword evidence="4" id="KW-1185">Reference proteome</keyword>
<sequence>MTGLLSVLSLLSLQTVRKGKEKEKEEEEEEEDDREATGKSQGRKIATLAGGASCSLDVVTSERNLLREHNARLHQVLQDVLQTTAAAEETMGLHLESLRLASFAEPPPAAGDPGSAERPPTTTTTTTTTTGDLRSRASLQKLSTKPFHLCTTGKSVQGFFVEERSYSFERFPL</sequence>
<dbReference type="Proteomes" id="UP001174136">
    <property type="component" value="Unassembled WGS sequence"/>
</dbReference>